<name>A0A4R4S4I0_9ACTN</name>
<dbReference type="InterPro" id="IPR032466">
    <property type="entry name" value="Metal_Hydrolase"/>
</dbReference>
<evidence type="ECO:0000313" key="2">
    <source>
        <dbReference type="EMBL" id="TDC56934.1"/>
    </source>
</evidence>
<dbReference type="SUPFAM" id="SSF51556">
    <property type="entry name" value="Metallo-dependent hydrolases"/>
    <property type="match status" value="1"/>
</dbReference>
<reference evidence="2 3" key="1">
    <citation type="submission" date="2019-02" db="EMBL/GenBank/DDBJ databases">
        <title>Draft genome sequences of novel Actinobacteria.</title>
        <authorList>
            <person name="Sahin N."/>
            <person name="Ay H."/>
            <person name="Saygin H."/>
        </authorList>
    </citation>
    <scope>NUCLEOTIDE SEQUENCE [LARGE SCALE GENOMIC DNA]</scope>
    <source>
        <strain evidence="2 3">KC603</strain>
    </source>
</reference>
<evidence type="ECO:0000313" key="3">
    <source>
        <dbReference type="Proteomes" id="UP000295621"/>
    </source>
</evidence>
<proteinExistence type="predicted"/>
<feature type="domain" description="Amidohydrolase-related" evidence="1">
    <location>
        <begin position="175"/>
        <end position="348"/>
    </location>
</feature>
<dbReference type="PANTHER" id="PTHR43135">
    <property type="entry name" value="ALPHA-D-RIBOSE 1-METHYLPHOSPHONATE 5-TRIPHOSPHATE DIPHOSPHATASE"/>
    <property type="match status" value="1"/>
</dbReference>
<dbReference type="GO" id="GO:0016810">
    <property type="term" value="F:hydrolase activity, acting on carbon-nitrogen (but not peptide) bonds"/>
    <property type="evidence" value="ECO:0007669"/>
    <property type="project" value="InterPro"/>
</dbReference>
<dbReference type="PANTHER" id="PTHR43135:SF4">
    <property type="entry name" value="AMIDOHYDROLASE-RELATED DOMAIN-CONTAINING PROTEIN"/>
    <property type="match status" value="1"/>
</dbReference>
<dbReference type="InterPro" id="IPR006680">
    <property type="entry name" value="Amidohydro-rel"/>
</dbReference>
<dbReference type="AlphaFoldDB" id="A0A4R4S4I0"/>
<dbReference type="Proteomes" id="UP000295621">
    <property type="component" value="Unassembled WGS sequence"/>
</dbReference>
<dbReference type="Gene3D" id="3.20.20.140">
    <property type="entry name" value="Metal-dependent hydrolases"/>
    <property type="match status" value="1"/>
</dbReference>
<dbReference type="Gene3D" id="2.30.40.10">
    <property type="entry name" value="Urease, subunit C, domain 1"/>
    <property type="match status" value="1"/>
</dbReference>
<sequence length="368" mass="39351">MSAPPSASEAAPALHLRGVVLPDGEHRDLWVRDGVVTYEPVPHADTVGAGWILPGLVDLHCHVGLAAGGAVPDDVAEEQARTDRDTGVLLIRDAGSPADTRWIDSRPDLPKIVRAGRHLARTKRYLRNFGWEIEPDELVAYVEQEARRGDGWVKLVGDWIDREKGDLSPCWPRWALDAAIARAHELGARVTAHVFGEDALPDLLGAGIDGIEHGTGLSADLIASMASRGVSMVPTLVNIANFPTFAAQGEAKFPAYASHMRTLHARRYDNVRDAFDAGVPVFAGTDAGGQLPHGLLAREVLEFVAAGIPAVDAVAAASWKARSYLLGGSGLLEEGSAADLCVYAADPRVSPEVLLEPVRIVLRGRVVR</sequence>
<gene>
    <name evidence="2" type="ORF">E1212_00275</name>
</gene>
<dbReference type="InterPro" id="IPR011059">
    <property type="entry name" value="Metal-dep_hydrolase_composite"/>
</dbReference>
<dbReference type="InterPro" id="IPR051781">
    <property type="entry name" value="Metallo-dep_Hydrolase"/>
</dbReference>
<evidence type="ECO:0000259" key="1">
    <source>
        <dbReference type="Pfam" id="PF01979"/>
    </source>
</evidence>
<keyword evidence="3" id="KW-1185">Reference proteome</keyword>
<organism evidence="2 3">
    <name type="scientific">Jiangella ureilytica</name>
    <dbReference type="NCBI Taxonomy" id="2530374"/>
    <lineage>
        <taxon>Bacteria</taxon>
        <taxon>Bacillati</taxon>
        <taxon>Actinomycetota</taxon>
        <taxon>Actinomycetes</taxon>
        <taxon>Jiangellales</taxon>
        <taxon>Jiangellaceae</taxon>
        <taxon>Jiangella</taxon>
    </lineage>
</organism>
<dbReference type="OrthoDB" id="3451205at2"/>
<keyword evidence="2" id="KW-0378">Hydrolase</keyword>
<accession>A0A4R4S4I0</accession>
<dbReference type="RefSeq" id="WP_131977376.1">
    <property type="nucleotide sequence ID" value="NZ_SMKL01000001.1"/>
</dbReference>
<protein>
    <submittedName>
        <fullName evidence="2">Amidohydrolase</fullName>
    </submittedName>
</protein>
<comment type="caution">
    <text evidence="2">The sequence shown here is derived from an EMBL/GenBank/DDBJ whole genome shotgun (WGS) entry which is preliminary data.</text>
</comment>
<dbReference type="EMBL" id="SMKL01000001">
    <property type="protein sequence ID" value="TDC56934.1"/>
    <property type="molecule type" value="Genomic_DNA"/>
</dbReference>
<dbReference type="Pfam" id="PF01979">
    <property type="entry name" value="Amidohydro_1"/>
    <property type="match status" value="1"/>
</dbReference>